<keyword evidence="2" id="KW-1133">Transmembrane helix</keyword>
<comment type="caution">
    <text evidence="3">The sequence shown here is derived from an EMBL/GenBank/DDBJ whole genome shotgun (WGS) entry which is preliminary data.</text>
</comment>
<dbReference type="AlphaFoldDB" id="A0A7W5ARI7"/>
<dbReference type="RefSeq" id="WP_183227355.1">
    <property type="nucleotide sequence ID" value="NZ_BMPW01000044.1"/>
</dbReference>
<sequence length="122" mass="12447">MNRVAEVPTSAPAGPRGVQPVRRGRREIGAYATGPDGTVFVPAVDVTTIAVAALGAAALIATAVSAGVAVRRPPAVGSVTMGPGGWVSLRRSTAPALRAVRSSGHRPWWAGLLGAHRLVVQR</sequence>
<keyword evidence="2" id="KW-0812">Transmembrane</keyword>
<dbReference type="EMBL" id="JACHXF010000033">
    <property type="protein sequence ID" value="MBB3101102.1"/>
    <property type="molecule type" value="Genomic_DNA"/>
</dbReference>
<organism evidence="3 4">
    <name type="scientific">Actinoplanes campanulatus</name>
    <dbReference type="NCBI Taxonomy" id="113559"/>
    <lineage>
        <taxon>Bacteria</taxon>
        <taxon>Bacillati</taxon>
        <taxon>Actinomycetota</taxon>
        <taxon>Actinomycetes</taxon>
        <taxon>Micromonosporales</taxon>
        <taxon>Micromonosporaceae</taxon>
        <taxon>Actinoplanes</taxon>
    </lineage>
</organism>
<gene>
    <name evidence="3" type="ORF">FHR83_008830</name>
</gene>
<name>A0A7W5ARI7_9ACTN</name>
<evidence type="ECO:0000313" key="3">
    <source>
        <dbReference type="EMBL" id="MBB3101102.1"/>
    </source>
</evidence>
<feature type="region of interest" description="Disordered" evidence="1">
    <location>
        <begin position="1"/>
        <end position="22"/>
    </location>
</feature>
<proteinExistence type="predicted"/>
<keyword evidence="2" id="KW-0472">Membrane</keyword>
<evidence type="ECO:0000256" key="1">
    <source>
        <dbReference type="SAM" id="MobiDB-lite"/>
    </source>
</evidence>
<evidence type="ECO:0000313" key="4">
    <source>
        <dbReference type="Proteomes" id="UP000590749"/>
    </source>
</evidence>
<keyword evidence="4" id="KW-1185">Reference proteome</keyword>
<evidence type="ECO:0000256" key="2">
    <source>
        <dbReference type="SAM" id="Phobius"/>
    </source>
</evidence>
<accession>A0A7W5ARI7</accession>
<protein>
    <submittedName>
        <fullName evidence="3">Uncharacterized protein</fullName>
    </submittedName>
</protein>
<feature type="transmembrane region" description="Helical" evidence="2">
    <location>
        <begin position="49"/>
        <end position="70"/>
    </location>
</feature>
<dbReference type="Proteomes" id="UP000590749">
    <property type="component" value="Unassembled WGS sequence"/>
</dbReference>
<reference evidence="3 4" key="1">
    <citation type="submission" date="2020-08" db="EMBL/GenBank/DDBJ databases">
        <title>Genomic Encyclopedia of Type Strains, Phase III (KMG-III): the genomes of soil and plant-associated and newly described type strains.</title>
        <authorList>
            <person name="Whitman W."/>
        </authorList>
    </citation>
    <scope>NUCLEOTIDE SEQUENCE [LARGE SCALE GENOMIC DNA]</scope>
    <source>
        <strain evidence="3 4">CECT 3287</strain>
    </source>
</reference>